<reference evidence="1 2" key="1">
    <citation type="journal article" date="2020" name="Phytopathology">
        <title>Genome Sequence Resources of Colletotrichum truncatum, C. plurivorum, C. musicola, and C. sojae: Four Species Pathogenic to Soybean (Glycine max).</title>
        <authorList>
            <person name="Rogerio F."/>
            <person name="Boufleur T.R."/>
            <person name="Ciampi-Guillardi M."/>
            <person name="Sukno S.A."/>
            <person name="Thon M.R."/>
            <person name="Massola Junior N.S."/>
            <person name="Baroncelli R."/>
        </authorList>
    </citation>
    <scope>NUCLEOTIDE SEQUENCE [LARGE SCALE GENOMIC DNA]</scope>
    <source>
        <strain evidence="1 2">CMES1059</strain>
    </source>
</reference>
<keyword evidence="2" id="KW-1185">Reference proteome</keyword>
<dbReference type="EMBL" id="VUJX02000010">
    <property type="protein sequence ID" value="KAL0931379.1"/>
    <property type="molecule type" value="Genomic_DNA"/>
</dbReference>
<accession>A0ACC3YHP7</accession>
<name>A0ACC3YHP7_COLTU</name>
<protein>
    <submittedName>
        <fullName evidence="1">Uncharacterized protein</fullName>
    </submittedName>
</protein>
<evidence type="ECO:0000313" key="2">
    <source>
        <dbReference type="Proteomes" id="UP000805649"/>
    </source>
</evidence>
<gene>
    <name evidence="1" type="ORF">CTRU02_214114</name>
</gene>
<organism evidence="1 2">
    <name type="scientific">Colletotrichum truncatum</name>
    <name type="common">Anthracnose fungus</name>
    <name type="synonym">Colletotrichum capsici</name>
    <dbReference type="NCBI Taxonomy" id="5467"/>
    <lineage>
        <taxon>Eukaryota</taxon>
        <taxon>Fungi</taxon>
        <taxon>Dikarya</taxon>
        <taxon>Ascomycota</taxon>
        <taxon>Pezizomycotina</taxon>
        <taxon>Sordariomycetes</taxon>
        <taxon>Hypocreomycetidae</taxon>
        <taxon>Glomerellales</taxon>
        <taxon>Glomerellaceae</taxon>
        <taxon>Colletotrichum</taxon>
        <taxon>Colletotrichum truncatum species complex</taxon>
    </lineage>
</organism>
<dbReference type="Proteomes" id="UP000805649">
    <property type="component" value="Unassembled WGS sequence"/>
</dbReference>
<evidence type="ECO:0000313" key="1">
    <source>
        <dbReference type="EMBL" id="KAL0931379.1"/>
    </source>
</evidence>
<proteinExistence type="predicted"/>
<comment type="caution">
    <text evidence="1">The sequence shown here is derived from an EMBL/GenBank/DDBJ whole genome shotgun (WGS) entry which is preliminary data.</text>
</comment>
<sequence length="51" mass="6273">MRRRRGREQRVEGRGSRVKPLGCVRLFQKRWRRVVADGDWAVNRAQWMIHR</sequence>